<keyword evidence="7" id="KW-0378">Hydrolase</keyword>
<evidence type="ECO:0000313" key="16">
    <source>
        <dbReference type="EMBL" id="CAF1649674.1"/>
    </source>
</evidence>
<dbReference type="FunFam" id="2.60.34.10:FF:000012">
    <property type="entry name" value="Heat shock 70 kDa protein"/>
    <property type="match status" value="1"/>
</dbReference>
<organism evidence="15 18">
    <name type="scientific">Adineta steineri</name>
    <dbReference type="NCBI Taxonomy" id="433720"/>
    <lineage>
        <taxon>Eukaryota</taxon>
        <taxon>Metazoa</taxon>
        <taxon>Spiralia</taxon>
        <taxon>Gnathifera</taxon>
        <taxon>Rotifera</taxon>
        <taxon>Eurotatoria</taxon>
        <taxon>Bdelloidea</taxon>
        <taxon>Adinetida</taxon>
        <taxon>Adinetidae</taxon>
        <taxon>Adineta</taxon>
    </lineage>
</organism>
<feature type="chain" id="PRO_5036229007" description="Endoplasmic reticulum chaperone BIP" evidence="14">
    <location>
        <begin position="19"/>
        <end position="531"/>
    </location>
</feature>
<keyword evidence="17" id="KW-1185">Reference proteome</keyword>
<keyword evidence="8" id="KW-0256">Endoplasmic reticulum</keyword>
<keyword evidence="10" id="KW-0143">Chaperone</keyword>
<accession>A0A815UVF7</accession>
<dbReference type="SUPFAM" id="SSF53067">
    <property type="entry name" value="Actin-like ATPase domain"/>
    <property type="match status" value="2"/>
</dbReference>
<evidence type="ECO:0000256" key="3">
    <source>
        <dbReference type="ARBA" id="ARBA00012554"/>
    </source>
</evidence>
<evidence type="ECO:0000313" key="15">
    <source>
        <dbReference type="EMBL" id="CAF1519155.1"/>
    </source>
</evidence>
<dbReference type="Proteomes" id="UP000663877">
    <property type="component" value="Unassembled WGS sequence"/>
</dbReference>
<dbReference type="Proteomes" id="UP000663832">
    <property type="component" value="Unassembled WGS sequence"/>
</dbReference>
<evidence type="ECO:0000256" key="12">
    <source>
        <dbReference type="ARBA" id="ARBA00069311"/>
    </source>
</evidence>
<evidence type="ECO:0000256" key="11">
    <source>
        <dbReference type="ARBA" id="ARBA00048056"/>
    </source>
</evidence>
<evidence type="ECO:0000256" key="1">
    <source>
        <dbReference type="ARBA" id="ARBA00004319"/>
    </source>
</evidence>
<sequence>MFKFVSLVVIILATTTFAQEDTSGEKDFVTFIAIDLGTSYSSVGIYKNGRVDIIPNDHGSRLTASYVAFTAEGERLIGDAAKNQLTSNPENTIFDVKRLIGREFNDPSIQSDIKNLPFNVINYKSKPTIAINVGSERKYFEPEEICAMLIGKMREIAEAYLGYKVTHAVITVPSYFNNAQRQATKDAATISGLDYVRLINEPTAAAIAYGLDKREEAKDIIVFDLGGGTLSLSLLTIDNGVFEVVATNGNTHLGGKDFDERVMEHFIELFKNKTDKDIRKDNQAEQKLRCEVEKAKRILSSENQTTIEIASFYYNEYINEILTRAKFEELNMDLFISTIKSIQKVLEDGDLKKKDIAEVVLVGGSTRIPKIQQLVKDFFDGKEPSRDINPDEGIAYGAAVYAGVLSGEQDTGDIVLLDVNPLTMGIEMDGGVMTKIIPRNTVIPVKKSQILSTVADNQTVVEIKVFEGEHRMTKDNHFLGKFDLTDIALGLRGVPQIEVTFEIDVRGTLKVTAEDKGTRNKKNLVINSNSN</sequence>
<dbReference type="InterPro" id="IPR018181">
    <property type="entry name" value="Heat_shock_70_CS"/>
</dbReference>
<feature type="non-terminal residue" evidence="15">
    <location>
        <position position="531"/>
    </location>
</feature>
<keyword evidence="6 13" id="KW-0547">Nucleotide-binding</keyword>
<dbReference type="FunFam" id="3.30.420.40:FF:000720">
    <property type="entry name" value="Endoplasmic reticulum chaperone BiP"/>
    <property type="match status" value="1"/>
</dbReference>
<protein>
    <recommendedName>
        <fullName evidence="12">Endoplasmic reticulum chaperone BIP</fullName>
        <ecNumber evidence="3">3.6.4.10</ecNumber>
    </recommendedName>
    <alternativeName>
        <fullName evidence="4">Endoplasmic reticulum chaperone BiP</fullName>
    </alternativeName>
</protein>
<comment type="catalytic activity">
    <reaction evidence="11">
        <text>ATP + H2O = ADP + phosphate + H(+)</text>
        <dbReference type="Rhea" id="RHEA:13065"/>
        <dbReference type="ChEBI" id="CHEBI:15377"/>
        <dbReference type="ChEBI" id="CHEBI:15378"/>
        <dbReference type="ChEBI" id="CHEBI:30616"/>
        <dbReference type="ChEBI" id="CHEBI:43474"/>
        <dbReference type="ChEBI" id="CHEBI:456216"/>
        <dbReference type="EC" id="3.6.4.10"/>
    </reaction>
</comment>
<dbReference type="GO" id="GO:0016787">
    <property type="term" value="F:hydrolase activity"/>
    <property type="evidence" value="ECO:0007669"/>
    <property type="project" value="UniProtKB-KW"/>
</dbReference>
<dbReference type="EC" id="3.6.4.10" evidence="3"/>
<dbReference type="CDD" id="cd10241">
    <property type="entry name" value="ASKHA_NBD_HSP70_BiP"/>
    <property type="match status" value="1"/>
</dbReference>
<evidence type="ECO:0000256" key="9">
    <source>
        <dbReference type="ARBA" id="ARBA00022840"/>
    </source>
</evidence>
<dbReference type="Pfam" id="PF00012">
    <property type="entry name" value="HSP70"/>
    <property type="match status" value="1"/>
</dbReference>
<evidence type="ECO:0000256" key="5">
    <source>
        <dbReference type="ARBA" id="ARBA00022729"/>
    </source>
</evidence>
<comment type="similarity">
    <text evidence="2 13">Belongs to the heat shock protein 70 family.</text>
</comment>
<comment type="subcellular location">
    <subcellularLocation>
        <location evidence="1">Endoplasmic reticulum lumen</location>
    </subcellularLocation>
</comment>
<dbReference type="Gene3D" id="3.90.640.10">
    <property type="entry name" value="Actin, Chain A, domain 4"/>
    <property type="match status" value="1"/>
</dbReference>
<evidence type="ECO:0000256" key="2">
    <source>
        <dbReference type="ARBA" id="ARBA00007381"/>
    </source>
</evidence>
<evidence type="ECO:0000256" key="13">
    <source>
        <dbReference type="RuleBase" id="RU003322"/>
    </source>
</evidence>
<dbReference type="AlphaFoldDB" id="A0A815UVF7"/>
<dbReference type="InterPro" id="IPR013126">
    <property type="entry name" value="Hsp_70_fam"/>
</dbReference>
<dbReference type="Gene3D" id="2.60.34.10">
    <property type="entry name" value="Substrate Binding Domain Of DNAk, Chain A, domain 1"/>
    <property type="match status" value="1"/>
</dbReference>
<dbReference type="EMBL" id="CAJNOI010003465">
    <property type="protein sequence ID" value="CAF1519155.1"/>
    <property type="molecule type" value="Genomic_DNA"/>
</dbReference>
<dbReference type="OrthoDB" id="2401965at2759"/>
<dbReference type="InterPro" id="IPR029047">
    <property type="entry name" value="HSP70_peptide-bd_sf"/>
</dbReference>
<dbReference type="PROSITE" id="PS00329">
    <property type="entry name" value="HSP70_2"/>
    <property type="match status" value="1"/>
</dbReference>
<feature type="signal peptide" evidence="14">
    <location>
        <begin position="1"/>
        <end position="18"/>
    </location>
</feature>
<keyword evidence="5 14" id="KW-0732">Signal</keyword>
<evidence type="ECO:0000256" key="10">
    <source>
        <dbReference type="ARBA" id="ARBA00023186"/>
    </source>
</evidence>
<evidence type="ECO:0000313" key="18">
    <source>
        <dbReference type="Proteomes" id="UP000663877"/>
    </source>
</evidence>
<dbReference type="GO" id="GO:0140662">
    <property type="term" value="F:ATP-dependent protein folding chaperone"/>
    <property type="evidence" value="ECO:0007669"/>
    <property type="project" value="InterPro"/>
</dbReference>
<dbReference type="FunFam" id="3.30.30.30:FF:000001">
    <property type="entry name" value="heat shock 70 kDa protein-like"/>
    <property type="match status" value="1"/>
</dbReference>
<dbReference type="PANTHER" id="PTHR19375">
    <property type="entry name" value="HEAT SHOCK PROTEIN 70KDA"/>
    <property type="match status" value="1"/>
</dbReference>
<dbReference type="SUPFAM" id="SSF100920">
    <property type="entry name" value="Heat shock protein 70kD (HSP70), peptide-binding domain"/>
    <property type="match status" value="1"/>
</dbReference>
<dbReference type="GO" id="GO:0005524">
    <property type="term" value="F:ATP binding"/>
    <property type="evidence" value="ECO:0007669"/>
    <property type="project" value="UniProtKB-KW"/>
</dbReference>
<dbReference type="InterPro" id="IPR042050">
    <property type="entry name" value="BIP_NBD"/>
</dbReference>
<evidence type="ECO:0000256" key="14">
    <source>
        <dbReference type="SAM" id="SignalP"/>
    </source>
</evidence>
<gene>
    <name evidence="15" type="ORF">BJG266_LOCUS44178</name>
    <name evidence="16" type="ORF">QVE165_LOCUS61124</name>
</gene>
<dbReference type="PROSITE" id="PS00297">
    <property type="entry name" value="HSP70_1"/>
    <property type="match status" value="1"/>
</dbReference>
<evidence type="ECO:0000256" key="6">
    <source>
        <dbReference type="ARBA" id="ARBA00022741"/>
    </source>
</evidence>
<dbReference type="PROSITE" id="PS01036">
    <property type="entry name" value="HSP70_3"/>
    <property type="match status" value="1"/>
</dbReference>
<evidence type="ECO:0000256" key="7">
    <source>
        <dbReference type="ARBA" id="ARBA00022801"/>
    </source>
</evidence>
<evidence type="ECO:0000256" key="4">
    <source>
        <dbReference type="ARBA" id="ARBA00019933"/>
    </source>
</evidence>
<evidence type="ECO:0000313" key="17">
    <source>
        <dbReference type="Proteomes" id="UP000663832"/>
    </source>
</evidence>
<dbReference type="PRINTS" id="PR00301">
    <property type="entry name" value="HEATSHOCK70"/>
</dbReference>
<comment type="caution">
    <text evidence="15">The sequence shown here is derived from an EMBL/GenBank/DDBJ whole genome shotgun (WGS) entry which is preliminary data.</text>
</comment>
<dbReference type="InterPro" id="IPR043129">
    <property type="entry name" value="ATPase_NBD"/>
</dbReference>
<dbReference type="FunFam" id="3.90.640.10:FF:000153">
    <property type="entry name" value="Endoplasmic reticulum chaperone BiP"/>
    <property type="match status" value="1"/>
</dbReference>
<dbReference type="Gene3D" id="3.30.420.40">
    <property type="match status" value="2"/>
</dbReference>
<dbReference type="EMBL" id="CAJNOM010003820">
    <property type="protein sequence ID" value="CAF1649674.1"/>
    <property type="molecule type" value="Genomic_DNA"/>
</dbReference>
<name>A0A815UVF7_9BILA</name>
<proteinExistence type="inferred from homology"/>
<evidence type="ECO:0000256" key="8">
    <source>
        <dbReference type="ARBA" id="ARBA00022824"/>
    </source>
</evidence>
<dbReference type="GO" id="GO:0005788">
    <property type="term" value="C:endoplasmic reticulum lumen"/>
    <property type="evidence" value="ECO:0007669"/>
    <property type="project" value="UniProtKB-SubCell"/>
</dbReference>
<keyword evidence="9 13" id="KW-0067">ATP-binding</keyword>
<reference evidence="15" key="1">
    <citation type="submission" date="2021-02" db="EMBL/GenBank/DDBJ databases">
        <authorList>
            <person name="Nowell W R."/>
        </authorList>
    </citation>
    <scope>NUCLEOTIDE SEQUENCE</scope>
</reference>